<keyword evidence="13" id="KW-1185">Reference proteome</keyword>
<evidence type="ECO:0000256" key="7">
    <source>
        <dbReference type="ARBA" id="ARBA00022967"/>
    </source>
</evidence>
<dbReference type="Gene3D" id="1.20.1110.10">
    <property type="entry name" value="Calcium-transporting ATPase, transmembrane domain"/>
    <property type="match status" value="1"/>
</dbReference>
<keyword evidence="9 10" id="KW-0472">Membrane</keyword>
<evidence type="ECO:0000256" key="9">
    <source>
        <dbReference type="ARBA" id="ARBA00023136"/>
    </source>
</evidence>
<dbReference type="GO" id="GO:0005886">
    <property type="term" value="C:plasma membrane"/>
    <property type="evidence" value="ECO:0007669"/>
    <property type="project" value="UniProtKB-SubCell"/>
</dbReference>
<evidence type="ECO:0000256" key="8">
    <source>
        <dbReference type="ARBA" id="ARBA00022989"/>
    </source>
</evidence>
<keyword evidence="8 10" id="KW-1133">Transmembrane helix</keyword>
<evidence type="ECO:0000256" key="10">
    <source>
        <dbReference type="SAM" id="Phobius"/>
    </source>
</evidence>
<dbReference type="GO" id="GO:0098662">
    <property type="term" value="P:inorganic cation transmembrane transport"/>
    <property type="evidence" value="ECO:0007669"/>
    <property type="project" value="UniProtKB-ARBA"/>
</dbReference>
<evidence type="ECO:0000313" key="13">
    <source>
        <dbReference type="Proteomes" id="UP000307173"/>
    </source>
</evidence>
<dbReference type="InterPro" id="IPR001757">
    <property type="entry name" value="P_typ_ATPase"/>
</dbReference>
<proteinExistence type="predicted"/>
<dbReference type="PANTHER" id="PTHR42861">
    <property type="entry name" value="CALCIUM-TRANSPORTING ATPASE"/>
    <property type="match status" value="1"/>
</dbReference>
<dbReference type="OrthoDB" id="3352408at2759"/>
<organism evidence="12 13">
    <name type="scientific">Pichia inconspicua</name>
    <dbReference type="NCBI Taxonomy" id="52247"/>
    <lineage>
        <taxon>Eukaryota</taxon>
        <taxon>Fungi</taxon>
        <taxon>Dikarya</taxon>
        <taxon>Ascomycota</taxon>
        <taxon>Saccharomycotina</taxon>
        <taxon>Pichiomycetes</taxon>
        <taxon>Pichiales</taxon>
        <taxon>Pichiaceae</taxon>
        <taxon>Pichia</taxon>
    </lineage>
</organism>
<evidence type="ECO:0000256" key="3">
    <source>
        <dbReference type="ARBA" id="ARBA00022692"/>
    </source>
</evidence>
<evidence type="ECO:0000256" key="4">
    <source>
        <dbReference type="ARBA" id="ARBA00022723"/>
    </source>
</evidence>
<dbReference type="GO" id="GO:0019829">
    <property type="term" value="F:ATPase-coupled monoatomic cation transmembrane transporter activity"/>
    <property type="evidence" value="ECO:0007669"/>
    <property type="project" value="UniProtKB-ARBA"/>
</dbReference>
<dbReference type="FunFam" id="2.70.150.10:FF:000016">
    <property type="entry name" value="Calcium-transporting P-type ATPase putative"/>
    <property type="match status" value="1"/>
</dbReference>
<dbReference type="GO" id="GO:0046872">
    <property type="term" value="F:metal ion binding"/>
    <property type="evidence" value="ECO:0007669"/>
    <property type="project" value="UniProtKB-KW"/>
</dbReference>
<dbReference type="GO" id="GO:0005524">
    <property type="term" value="F:ATP binding"/>
    <property type="evidence" value="ECO:0007669"/>
    <property type="project" value="UniProtKB-KW"/>
</dbReference>
<evidence type="ECO:0000256" key="2">
    <source>
        <dbReference type="ARBA" id="ARBA00022475"/>
    </source>
</evidence>
<keyword evidence="4" id="KW-0479">Metal-binding</keyword>
<evidence type="ECO:0000259" key="11">
    <source>
        <dbReference type="SMART" id="SM00831"/>
    </source>
</evidence>
<comment type="subcellular location">
    <subcellularLocation>
        <location evidence="1">Cell membrane</location>
        <topology evidence="1">Multi-pass membrane protein</topology>
    </subcellularLocation>
</comment>
<feature type="transmembrane region" description="Helical" evidence="10">
    <location>
        <begin position="89"/>
        <end position="107"/>
    </location>
</feature>
<evidence type="ECO:0000256" key="6">
    <source>
        <dbReference type="ARBA" id="ARBA00022840"/>
    </source>
</evidence>
<keyword evidence="6" id="KW-0067">ATP-binding</keyword>
<dbReference type="STRING" id="52247.A0A4T0X4D8"/>
<feature type="domain" description="Cation-transporting P-type ATPase N-terminal" evidence="11">
    <location>
        <begin position="35"/>
        <end position="109"/>
    </location>
</feature>
<accession>A0A4T0X4D8</accession>
<dbReference type="AlphaFoldDB" id="A0A4T0X4D8"/>
<dbReference type="GO" id="GO:0016887">
    <property type="term" value="F:ATP hydrolysis activity"/>
    <property type="evidence" value="ECO:0007669"/>
    <property type="project" value="InterPro"/>
</dbReference>
<dbReference type="InterPro" id="IPR008250">
    <property type="entry name" value="ATPase_P-typ_transduc_dom_A_sf"/>
</dbReference>
<sequence length="291" mass="31024">MAVSISTEKNDYNKSHLSNVISFSSSIDPSEAATKSYLIPISNCLKLFGTSETHGLSNEQAAKLLATYGPNNLGEEAKISLLNILARQIFNAMILVLVIAMIISFAIKDWITGGVIAFIIGLNVFVGAQQEFKAEKTMSSLKNLSSPSATVIRNGTEQTIPSEEVVPGDLVVIKVGDTIPADLRLIETHNLETDEALLTGESLPVAKDVSQIYDHEIPVGDRLNLAYSSSTVSKGRGIGIVVLTGMNTEIGKIASALNTGNTLIKRVENKDDANAKEYASAFGTSVLNIIG</sequence>
<dbReference type="Proteomes" id="UP000307173">
    <property type="component" value="Unassembled WGS sequence"/>
</dbReference>
<evidence type="ECO:0000313" key="12">
    <source>
        <dbReference type="EMBL" id="TID30103.1"/>
    </source>
</evidence>
<dbReference type="SUPFAM" id="SSF81665">
    <property type="entry name" value="Calcium ATPase, transmembrane domain M"/>
    <property type="match status" value="1"/>
</dbReference>
<dbReference type="SUPFAM" id="SSF81653">
    <property type="entry name" value="Calcium ATPase, transduction domain A"/>
    <property type="match status" value="1"/>
</dbReference>
<dbReference type="Pfam" id="PF00690">
    <property type="entry name" value="Cation_ATPase_N"/>
    <property type="match status" value="1"/>
</dbReference>
<feature type="non-terminal residue" evidence="12">
    <location>
        <position position="291"/>
    </location>
</feature>
<keyword evidence="3 10" id="KW-0812">Transmembrane</keyword>
<dbReference type="EMBL" id="SELW01000203">
    <property type="protein sequence ID" value="TID30103.1"/>
    <property type="molecule type" value="Genomic_DNA"/>
</dbReference>
<dbReference type="SMART" id="SM00831">
    <property type="entry name" value="Cation_ATPase_N"/>
    <property type="match status" value="1"/>
</dbReference>
<dbReference type="GO" id="GO:0046873">
    <property type="term" value="F:metal ion transmembrane transporter activity"/>
    <property type="evidence" value="ECO:0007669"/>
    <property type="project" value="UniProtKB-ARBA"/>
</dbReference>
<keyword evidence="7" id="KW-1278">Translocase</keyword>
<comment type="caution">
    <text evidence="12">The sequence shown here is derived from an EMBL/GenBank/DDBJ whole genome shotgun (WGS) entry which is preliminary data.</text>
</comment>
<keyword evidence="2" id="KW-1003">Cell membrane</keyword>
<dbReference type="GO" id="GO:0015662">
    <property type="term" value="F:P-type ion transporter activity"/>
    <property type="evidence" value="ECO:0007669"/>
    <property type="project" value="UniProtKB-ARBA"/>
</dbReference>
<dbReference type="InterPro" id="IPR004014">
    <property type="entry name" value="ATPase_P-typ_cation-transptr_N"/>
</dbReference>
<dbReference type="Pfam" id="PF00122">
    <property type="entry name" value="E1-E2_ATPase"/>
    <property type="match status" value="1"/>
</dbReference>
<evidence type="ECO:0000256" key="5">
    <source>
        <dbReference type="ARBA" id="ARBA00022741"/>
    </source>
</evidence>
<dbReference type="InterPro" id="IPR023298">
    <property type="entry name" value="ATPase_P-typ_TM_dom_sf"/>
</dbReference>
<dbReference type="Gene3D" id="2.70.150.10">
    <property type="entry name" value="Calcium-transporting ATPase, cytoplasmic transduction domain A"/>
    <property type="match status" value="1"/>
</dbReference>
<keyword evidence="5" id="KW-0547">Nucleotide-binding</keyword>
<name>A0A4T0X4D8_9ASCO</name>
<protein>
    <recommendedName>
        <fullName evidence="11">Cation-transporting P-type ATPase N-terminal domain-containing protein</fullName>
    </recommendedName>
</protein>
<reference evidence="12 13" key="1">
    <citation type="journal article" date="2019" name="Front. Genet.">
        <title>Whole-Genome Sequencing of the Opportunistic Yeast Pathogen Candida inconspicua Uncovers Its Hybrid Origin.</title>
        <authorList>
            <person name="Mixao V."/>
            <person name="Hansen A.P."/>
            <person name="Saus E."/>
            <person name="Boekhout T."/>
            <person name="Lass-Florl C."/>
            <person name="Gabaldon T."/>
        </authorList>
    </citation>
    <scope>NUCLEOTIDE SEQUENCE [LARGE SCALE GENOMIC DNA]</scope>
    <source>
        <strain evidence="12 13">CBS 180</strain>
    </source>
</reference>
<feature type="transmembrane region" description="Helical" evidence="10">
    <location>
        <begin position="113"/>
        <end position="132"/>
    </location>
</feature>
<dbReference type="InterPro" id="IPR059000">
    <property type="entry name" value="ATPase_P-type_domA"/>
</dbReference>
<gene>
    <name evidence="12" type="ORF">CANINC_001327</name>
</gene>
<dbReference type="NCBIfam" id="TIGR01494">
    <property type="entry name" value="ATPase_P-type"/>
    <property type="match status" value="1"/>
</dbReference>
<evidence type="ECO:0000256" key="1">
    <source>
        <dbReference type="ARBA" id="ARBA00004651"/>
    </source>
</evidence>